<dbReference type="Gene3D" id="3.10.580.10">
    <property type="entry name" value="CBS-domain"/>
    <property type="match status" value="1"/>
</dbReference>
<evidence type="ECO:0000256" key="5">
    <source>
        <dbReference type="PIRSR" id="PIRSR004692-2"/>
    </source>
</evidence>
<evidence type="ECO:0000313" key="11">
    <source>
        <dbReference type="Proteomes" id="UP001279553"/>
    </source>
</evidence>
<dbReference type="SUPFAM" id="SSF53697">
    <property type="entry name" value="SIS domain"/>
    <property type="match status" value="1"/>
</dbReference>
<dbReference type="PANTHER" id="PTHR42745">
    <property type="match status" value="1"/>
</dbReference>
<evidence type="ECO:0000313" key="10">
    <source>
        <dbReference type="EMBL" id="MDX5931533.1"/>
    </source>
</evidence>
<dbReference type="InterPro" id="IPR046348">
    <property type="entry name" value="SIS_dom_sf"/>
</dbReference>
<dbReference type="PROSITE" id="PS51371">
    <property type="entry name" value="CBS"/>
    <property type="match status" value="2"/>
</dbReference>
<dbReference type="CDD" id="cd05014">
    <property type="entry name" value="SIS_Kpsf"/>
    <property type="match status" value="1"/>
</dbReference>
<dbReference type="GO" id="GO:0019146">
    <property type="term" value="F:arabinose-5-phosphate isomerase activity"/>
    <property type="evidence" value="ECO:0007669"/>
    <property type="project" value="UniProtKB-ARBA"/>
</dbReference>
<dbReference type="GO" id="GO:0046872">
    <property type="term" value="F:metal ion binding"/>
    <property type="evidence" value="ECO:0007669"/>
    <property type="project" value="UniProtKB-KW"/>
</dbReference>
<dbReference type="PANTHER" id="PTHR42745:SF1">
    <property type="entry name" value="ARABINOSE 5-PHOSPHATE ISOMERASE KDSD"/>
    <property type="match status" value="1"/>
</dbReference>
<reference evidence="10 11" key="1">
    <citation type="submission" date="2023-11" db="EMBL/GenBank/DDBJ databases">
        <title>MicrobeMod: A computational toolkit for identifying prokaryotic methylation and restriction-modification with nanopore sequencing.</title>
        <authorList>
            <person name="Crits-Christoph A."/>
            <person name="Kang S.C."/>
            <person name="Lee H."/>
            <person name="Ostrov N."/>
        </authorList>
    </citation>
    <scope>NUCLEOTIDE SEQUENCE [LARGE SCALE GENOMIC DNA]</scope>
    <source>
        <strain evidence="10 11">DSMZ 700</strain>
    </source>
</reference>
<evidence type="ECO:0000256" key="1">
    <source>
        <dbReference type="ARBA" id="ARBA00008165"/>
    </source>
</evidence>
<keyword evidence="5" id="KW-0862">Zinc</keyword>
<feature type="site" description="Catalytically relevant" evidence="6">
    <location>
        <position position="153"/>
    </location>
</feature>
<dbReference type="PROSITE" id="PS51464">
    <property type="entry name" value="SIS"/>
    <property type="match status" value="1"/>
</dbReference>
<dbReference type="AlphaFoldDB" id="A0AAW9DT61"/>
<dbReference type="Gene3D" id="3.40.50.10490">
    <property type="entry name" value="Glucose-6-phosphate isomerase like protein, domain 1"/>
    <property type="match status" value="1"/>
</dbReference>
<dbReference type="Pfam" id="PF01380">
    <property type="entry name" value="SIS"/>
    <property type="match status" value="1"/>
</dbReference>
<feature type="site" description="Catalytically relevant" evidence="6">
    <location>
        <position position="60"/>
    </location>
</feature>
<dbReference type="GO" id="GO:0097367">
    <property type="term" value="F:carbohydrate derivative binding"/>
    <property type="evidence" value="ECO:0007669"/>
    <property type="project" value="InterPro"/>
</dbReference>
<evidence type="ECO:0000256" key="4">
    <source>
        <dbReference type="PIRNR" id="PIRNR004692"/>
    </source>
</evidence>
<protein>
    <submittedName>
        <fullName evidence="10">KpsF/GutQ family sugar-phosphate isomerase</fullName>
    </submittedName>
</protein>
<keyword evidence="10" id="KW-0413">Isomerase</keyword>
<feature type="binding site" evidence="5">
    <location>
        <position position="83"/>
    </location>
    <ligand>
        <name>Zn(2+)</name>
        <dbReference type="ChEBI" id="CHEBI:29105"/>
    </ligand>
</feature>
<comment type="caution">
    <text evidence="10">The sequence shown here is derived from an EMBL/GenBank/DDBJ whole genome shotgun (WGS) entry which is preliminary data.</text>
</comment>
<dbReference type="SMART" id="SM00116">
    <property type="entry name" value="CBS"/>
    <property type="match status" value="2"/>
</dbReference>
<dbReference type="SUPFAM" id="SSF54631">
    <property type="entry name" value="CBS-domain pair"/>
    <property type="match status" value="1"/>
</dbReference>
<evidence type="ECO:0000256" key="2">
    <source>
        <dbReference type="ARBA" id="ARBA00022737"/>
    </source>
</evidence>
<name>A0AAW9DT61_ACIAO</name>
<keyword evidence="2" id="KW-0677">Repeat</keyword>
<comment type="similarity">
    <text evidence="1 4">Belongs to the SIS family. GutQ/KpsF subfamily.</text>
</comment>
<keyword evidence="11" id="KW-1185">Reference proteome</keyword>
<dbReference type="NCBIfam" id="TIGR00393">
    <property type="entry name" value="kpsF"/>
    <property type="match status" value="1"/>
</dbReference>
<feature type="site" description="Catalytically relevant" evidence="6">
    <location>
        <position position="112"/>
    </location>
</feature>
<dbReference type="EMBL" id="JAWXYB010000018">
    <property type="protein sequence ID" value="MDX5931533.1"/>
    <property type="molecule type" value="Genomic_DNA"/>
</dbReference>
<dbReference type="InterPro" id="IPR001347">
    <property type="entry name" value="SIS_dom"/>
</dbReference>
<keyword evidence="5" id="KW-0479">Metal-binding</keyword>
<evidence type="ECO:0000256" key="6">
    <source>
        <dbReference type="PIRSR" id="PIRSR004692-3"/>
    </source>
</evidence>
<dbReference type="Pfam" id="PF00571">
    <property type="entry name" value="CBS"/>
    <property type="match status" value="2"/>
</dbReference>
<dbReference type="InterPro" id="IPR004800">
    <property type="entry name" value="KdsD/KpsF-type"/>
</dbReference>
<evidence type="ECO:0000256" key="7">
    <source>
        <dbReference type="PROSITE-ProRule" id="PRU00703"/>
    </source>
</evidence>
<feature type="domain" description="CBS" evidence="8">
    <location>
        <begin position="210"/>
        <end position="269"/>
    </location>
</feature>
<dbReference type="PIRSF" id="PIRSF004692">
    <property type="entry name" value="KdsD_KpsF"/>
    <property type="match status" value="1"/>
</dbReference>
<dbReference type="FunFam" id="3.40.50.10490:FF:000011">
    <property type="entry name" value="Arabinose 5-phosphate isomerase"/>
    <property type="match status" value="1"/>
</dbReference>
<dbReference type="InterPro" id="IPR035474">
    <property type="entry name" value="SIS_Kpsf"/>
</dbReference>
<organism evidence="10 11">
    <name type="scientific">Acidiphilium acidophilum</name>
    <name type="common">Thiobacillus acidophilus</name>
    <dbReference type="NCBI Taxonomy" id="76588"/>
    <lineage>
        <taxon>Bacteria</taxon>
        <taxon>Pseudomonadati</taxon>
        <taxon>Pseudomonadota</taxon>
        <taxon>Alphaproteobacteria</taxon>
        <taxon>Acetobacterales</taxon>
        <taxon>Acidocellaceae</taxon>
        <taxon>Acidiphilium</taxon>
    </lineage>
</organism>
<dbReference type="GO" id="GO:1901135">
    <property type="term" value="P:carbohydrate derivative metabolic process"/>
    <property type="evidence" value="ECO:0007669"/>
    <property type="project" value="InterPro"/>
</dbReference>
<dbReference type="CDD" id="cd04604">
    <property type="entry name" value="CBS_pair_SIS_assoc"/>
    <property type="match status" value="1"/>
</dbReference>
<proteinExistence type="inferred from homology"/>
<dbReference type="GO" id="GO:0005975">
    <property type="term" value="P:carbohydrate metabolic process"/>
    <property type="evidence" value="ECO:0007669"/>
    <property type="project" value="InterPro"/>
</dbReference>
<feature type="site" description="Catalytically relevant" evidence="6">
    <location>
        <position position="194"/>
    </location>
</feature>
<dbReference type="InterPro" id="IPR000644">
    <property type="entry name" value="CBS_dom"/>
</dbReference>
<gene>
    <name evidence="10" type="ORF">SIL87_12220</name>
</gene>
<evidence type="ECO:0000259" key="9">
    <source>
        <dbReference type="PROSITE" id="PS51464"/>
    </source>
</evidence>
<dbReference type="Proteomes" id="UP001279553">
    <property type="component" value="Unassembled WGS sequence"/>
</dbReference>
<feature type="domain" description="CBS" evidence="8">
    <location>
        <begin position="275"/>
        <end position="329"/>
    </location>
</feature>
<dbReference type="InterPro" id="IPR050986">
    <property type="entry name" value="GutQ/KpsF_isomerases"/>
</dbReference>
<keyword evidence="3 7" id="KW-0129">CBS domain</keyword>
<feature type="domain" description="SIS" evidence="9">
    <location>
        <begin position="41"/>
        <end position="185"/>
    </location>
</feature>
<evidence type="ECO:0000259" key="8">
    <source>
        <dbReference type="PROSITE" id="PS51371"/>
    </source>
</evidence>
<accession>A0AAW9DT61</accession>
<evidence type="ECO:0000256" key="3">
    <source>
        <dbReference type="ARBA" id="ARBA00023122"/>
    </source>
</evidence>
<sequence length="329" mass="34097">MPSVDRDTVEFRDLAVARDVLGTEAAALTALAATLGATFSTAVALFDGVRGRVVVTGMGKSGHVARKIAATLASTGTPALFVHPAEASHGDLGMIVPGDVILALSNSGEAAELADIVAHARRFALPLVAITARRDSTLARAADVVLLLPDAPEAGPIGLAPTTSTTMQMALGDSLAIALLARRGFTAADFSTFHPGGKLGNRLRRVRDLMHTGEAVPLAGPDTTMDRAILLITAKHFGCLGVVAPDDRLLGIITDGDMRRAMGPDLLTLPAGAIMTRTPRVIGPDALAEAALHDMTALEPKVMSLFVVDAENRVVGIVHMHDLLRAGVA</sequence>
<dbReference type="InterPro" id="IPR046342">
    <property type="entry name" value="CBS_dom_sf"/>
</dbReference>